<dbReference type="RefSeq" id="WP_212772783.1">
    <property type="nucleotide sequence ID" value="NZ_AP024601.1"/>
</dbReference>
<keyword evidence="3" id="KW-1185">Reference proteome</keyword>
<organism evidence="2 3">
    <name type="scientific">Polycladomyces abyssicola</name>
    <dbReference type="NCBI Taxonomy" id="1125966"/>
    <lineage>
        <taxon>Bacteria</taxon>
        <taxon>Bacillati</taxon>
        <taxon>Bacillota</taxon>
        <taxon>Bacilli</taxon>
        <taxon>Bacillales</taxon>
        <taxon>Thermoactinomycetaceae</taxon>
        <taxon>Polycladomyces</taxon>
    </lineage>
</organism>
<keyword evidence="1" id="KW-0732">Signal</keyword>
<evidence type="ECO:0000256" key="1">
    <source>
        <dbReference type="SAM" id="SignalP"/>
    </source>
</evidence>
<sequence>MKKTRLLSVLTTTVFLLAGTVSWPLSPAVTHAQPATDPADIPGVYQPANPHPHVKAVPRTKSSAHRNDRLLGPARPHYRMNVTYDANRHTITGTMNVTFGNNLGFTLHDLYFNVWANARDFTEAGGGTQIQSVKVNGNPTAFSLSETALHITGLNLAPNSRPEVQIAFYRQSA</sequence>
<dbReference type="EMBL" id="AP024601">
    <property type="protein sequence ID" value="BCU82449.1"/>
    <property type="molecule type" value="Genomic_DNA"/>
</dbReference>
<feature type="chain" id="PRO_5034421132" evidence="1">
    <location>
        <begin position="33"/>
        <end position="173"/>
    </location>
</feature>
<dbReference type="AlphaFoldDB" id="A0A8D5UHS1"/>
<protein>
    <submittedName>
        <fullName evidence="2">Uncharacterized protein</fullName>
    </submittedName>
</protein>
<feature type="signal peptide" evidence="1">
    <location>
        <begin position="1"/>
        <end position="32"/>
    </location>
</feature>
<reference evidence="2" key="2">
    <citation type="journal article" date="2021" name="Microbiol. Resour. Announc.">
        <title>Complete Genome Sequence of Polycladomyces abyssicola JIR-001T, Isolated from Hemipelagic Sediment in Deep Seawater.</title>
        <authorList>
            <person name="Tsubouchi T."/>
            <person name="Kaneko Y."/>
        </authorList>
    </citation>
    <scope>NUCLEOTIDE SEQUENCE</scope>
    <source>
        <strain evidence="2">JIR-001</strain>
    </source>
</reference>
<reference evidence="2" key="1">
    <citation type="journal article" date="2013" name="Int. J. Syst. Evol. Microbiol.">
        <title>Polycladomyces abyssicola gen. nov., sp. nov., a thermophilic filamentous bacterium isolated from hemipelagic sediment.</title>
        <authorList>
            <person name="Tsubouchi T."/>
            <person name="Shimane Y."/>
            <person name="Mori K."/>
            <person name="Usui K."/>
            <person name="Hiraki T."/>
            <person name="Tame A."/>
            <person name="Uematsu K."/>
            <person name="Maruyama T."/>
            <person name="Hatada Y."/>
        </authorList>
    </citation>
    <scope>NUCLEOTIDE SEQUENCE</scope>
    <source>
        <strain evidence="2">JIR-001</strain>
    </source>
</reference>
<dbReference type="Proteomes" id="UP000677436">
    <property type="component" value="Chromosome"/>
</dbReference>
<proteinExistence type="predicted"/>
<dbReference type="KEGG" id="pabs:JIR001_22320"/>
<evidence type="ECO:0000313" key="3">
    <source>
        <dbReference type="Proteomes" id="UP000677436"/>
    </source>
</evidence>
<name>A0A8D5UHS1_9BACL</name>
<gene>
    <name evidence="2" type="ORF">JIR001_22320</name>
</gene>
<evidence type="ECO:0000313" key="2">
    <source>
        <dbReference type="EMBL" id="BCU82449.1"/>
    </source>
</evidence>
<accession>A0A8D5UHS1</accession>